<dbReference type="AlphaFoldDB" id="A0A9Q3JC00"/>
<protein>
    <submittedName>
        <fullName evidence="1">Uncharacterized protein</fullName>
    </submittedName>
</protein>
<evidence type="ECO:0000313" key="1">
    <source>
        <dbReference type="EMBL" id="MBW0560318.1"/>
    </source>
</evidence>
<name>A0A9Q3JC00_9BASI</name>
<proteinExistence type="predicted"/>
<sequence length="100" mass="11640">MFDCLSEDIKGAISKEMIKENVMVRAEDGGYLIPPMKILKEYIEQQLEARVLVTKRLSPPRRAKKTESKNKERRVQLKGEVFPGMQEAFKKMEELTKILK</sequence>
<dbReference type="EMBL" id="AVOT02069395">
    <property type="protein sequence ID" value="MBW0560318.1"/>
    <property type="molecule type" value="Genomic_DNA"/>
</dbReference>
<gene>
    <name evidence="1" type="ORF">O181_100033</name>
</gene>
<organism evidence="1 2">
    <name type="scientific">Austropuccinia psidii MF-1</name>
    <dbReference type="NCBI Taxonomy" id="1389203"/>
    <lineage>
        <taxon>Eukaryota</taxon>
        <taxon>Fungi</taxon>
        <taxon>Dikarya</taxon>
        <taxon>Basidiomycota</taxon>
        <taxon>Pucciniomycotina</taxon>
        <taxon>Pucciniomycetes</taxon>
        <taxon>Pucciniales</taxon>
        <taxon>Sphaerophragmiaceae</taxon>
        <taxon>Austropuccinia</taxon>
    </lineage>
</organism>
<keyword evidence="2" id="KW-1185">Reference proteome</keyword>
<comment type="caution">
    <text evidence="1">The sequence shown here is derived from an EMBL/GenBank/DDBJ whole genome shotgun (WGS) entry which is preliminary data.</text>
</comment>
<evidence type="ECO:0000313" key="2">
    <source>
        <dbReference type="Proteomes" id="UP000765509"/>
    </source>
</evidence>
<accession>A0A9Q3JC00</accession>
<reference evidence="1" key="1">
    <citation type="submission" date="2021-03" db="EMBL/GenBank/DDBJ databases">
        <title>Draft genome sequence of rust myrtle Austropuccinia psidii MF-1, a brazilian biotype.</title>
        <authorList>
            <person name="Quecine M.C."/>
            <person name="Pachon D.M.R."/>
            <person name="Bonatelli M.L."/>
            <person name="Correr F.H."/>
            <person name="Franceschini L.M."/>
            <person name="Leite T.F."/>
            <person name="Margarido G.R.A."/>
            <person name="Almeida C.A."/>
            <person name="Ferrarezi J.A."/>
            <person name="Labate C.A."/>
        </authorList>
    </citation>
    <scope>NUCLEOTIDE SEQUENCE</scope>
    <source>
        <strain evidence="1">MF-1</strain>
    </source>
</reference>
<dbReference type="Proteomes" id="UP000765509">
    <property type="component" value="Unassembled WGS sequence"/>
</dbReference>